<gene>
    <name evidence="2" type="ORF">NC653_022598</name>
</gene>
<protein>
    <recommendedName>
        <fullName evidence="1">IMS import disulfide relay-system CHCH-CHCH-like Cx9C domain-containing protein</fullName>
    </recommendedName>
</protein>
<organism evidence="2 3">
    <name type="scientific">Populus alba x Populus x berolinensis</name>
    <dbReference type="NCBI Taxonomy" id="444605"/>
    <lineage>
        <taxon>Eukaryota</taxon>
        <taxon>Viridiplantae</taxon>
        <taxon>Streptophyta</taxon>
        <taxon>Embryophyta</taxon>
        <taxon>Tracheophyta</taxon>
        <taxon>Spermatophyta</taxon>
        <taxon>Magnoliopsida</taxon>
        <taxon>eudicotyledons</taxon>
        <taxon>Gunneridae</taxon>
        <taxon>Pentapetalae</taxon>
        <taxon>rosids</taxon>
        <taxon>fabids</taxon>
        <taxon>Malpighiales</taxon>
        <taxon>Salicaceae</taxon>
        <taxon>Saliceae</taxon>
        <taxon>Populus</taxon>
    </lineage>
</organism>
<dbReference type="SUPFAM" id="SSF47072">
    <property type="entry name" value="Cysteine alpha-hairpin motif"/>
    <property type="match status" value="1"/>
</dbReference>
<dbReference type="GO" id="GO:0003735">
    <property type="term" value="F:structural constituent of ribosome"/>
    <property type="evidence" value="ECO:0007669"/>
    <property type="project" value="InterPro"/>
</dbReference>
<dbReference type="PROSITE" id="PS51808">
    <property type="entry name" value="CHCH"/>
    <property type="match status" value="1"/>
</dbReference>
<proteinExistence type="predicted"/>
<dbReference type="InterPro" id="IPR031731">
    <property type="entry name" value="CX9C"/>
</dbReference>
<dbReference type="EMBL" id="JAQIZT010000009">
    <property type="protein sequence ID" value="KAJ6984381.1"/>
    <property type="molecule type" value="Genomic_DNA"/>
</dbReference>
<keyword evidence="3" id="KW-1185">Reference proteome</keyword>
<dbReference type="PANTHER" id="PTHR28066:SF1">
    <property type="entry name" value="SMALL RIBOSOMAL SUBUNIT PROTEIN MS37"/>
    <property type="match status" value="1"/>
</dbReference>
<dbReference type="GO" id="GO:0032543">
    <property type="term" value="P:mitochondrial translation"/>
    <property type="evidence" value="ECO:0007669"/>
    <property type="project" value="InterPro"/>
</dbReference>
<sequence>MGRKIGGLFFNPKKRRIAAKPCMQEMISFLSCLSQNQMNDERCLHSKELLKTCLDDETAKSKKKGGSMNYHLQRLNKKMKTVGYSSAVYPNFYSENAFLEIVLEADNIRIPVNIDATETSYVSSSLVFWH</sequence>
<dbReference type="GO" id="GO:0005739">
    <property type="term" value="C:mitochondrion"/>
    <property type="evidence" value="ECO:0007669"/>
    <property type="project" value="GOC"/>
</dbReference>
<dbReference type="InterPro" id="IPR009069">
    <property type="entry name" value="Cys_alpha_HP_mot_SF"/>
</dbReference>
<dbReference type="PANTHER" id="PTHR28066">
    <property type="entry name" value="37S RIBOSOMAL PROTEIN MRP10, MITOCHONDRIAL"/>
    <property type="match status" value="1"/>
</dbReference>
<dbReference type="Proteomes" id="UP001164929">
    <property type="component" value="Chromosome 9"/>
</dbReference>
<evidence type="ECO:0000313" key="2">
    <source>
        <dbReference type="EMBL" id="KAJ6984381.1"/>
    </source>
</evidence>
<reference evidence="2" key="1">
    <citation type="journal article" date="2023" name="Mol. Ecol. Resour.">
        <title>Chromosome-level genome assembly of a triploid poplar Populus alba 'Berolinensis'.</title>
        <authorList>
            <person name="Chen S."/>
            <person name="Yu Y."/>
            <person name="Wang X."/>
            <person name="Wang S."/>
            <person name="Zhang T."/>
            <person name="Zhou Y."/>
            <person name="He R."/>
            <person name="Meng N."/>
            <person name="Wang Y."/>
            <person name="Liu W."/>
            <person name="Liu Z."/>
            <person name="Liu J."/>
            <person name="Guo Q."/>
            <person name="Huang H."/>
            <person name="Sederoff R.R."/>
            <person name="Wang G."/>
            <person name="Qu G."/>
            <person name="Chen S."/>
        </authorList>
    </citation>
    <scope>NUCLEOTIDE SEQUENCE</scope>
    <source>
        <strain evidence="2">SC-2020</strain>
    </source>
</reference>
<evidence type="ECO:0000313" key="3">
    <source>
        <dbReference type="Proteomes" id="UP001164929"/>
    </source>
</evidence>
<comment type="caution">
    <text evidence="2">The sequence shown here is derived from an EMBL/GenBank/DDBJ whole genome shotgun (WGS) entry which is preliminary data.</text>
</comment>
<name>A0AAD6Q9W3_9ROSI</name>
<feature type="domain" description="IMS import disulfide relay-system CHCH-CHCH-like Cx9C" evidence="1">
    <location>
        <begin position="18"/>
        <end position="55"/>
    </location>
</feature>
<dbReference type="AlphaFoldDB" id="A0AAD6Q9W3"/>
<accession>A0AAD6Q9W3</accession>
<evidence type="ECO:0000259" key="1">
    <source>
        <dbReference type="Pfam" id="PF16860"/>
    </source>
</evidence>
<dbReference type="InterPro" id="IPR017264">
    <property type="entry name" value="Ribosomal_mS37_fun"/>
</dbReference>
<dbReference type="Pfam" id="PF16860">
    <property type="entry name" value="CX9C"/>
    <property type="match status" value="1"/>
</dbReference>